<dbReference type="PANTHER" id="PTHR13793:SF107">
    <property type="entry name" value="BROMODOMAIN-CONTAINING PROTEIN HOMOLOG"/>
    <property type="match status" value="1"/>
</dbReference>
<dbReference type="InterPro" id="IPR001965">
    <property type="entry name" value="Znf_PHD"/>
</dbReference>
<evidence type="ECO:0000256" key="2">
    <source>
        <dbReference type="ARBA" id="ARBA00022771"/>
    </source>
</evidence>
<dbReference type="PROSITE" id="PS51805">
    <property type="entry name" value="EPHD"/>
    <property type="match status" value="1"/>
</dbReference>
<evidence type="ECO:0000256" key="4">
    <source>
        <dbReference type="PROSITE-ProRule" id="PRU00146"/>
    </source>
</evidence>
<evidence type="ECO:0000259" key="6">
    <source>
        <dbReference type="PROSITE" id="PS50016"/>
    </source>
</evidence>
<feature type="compositionally biased region" description="Basic and acidic residues" evidence="5">
    <location>
        <begin position="14"/>
        <end position="24"/>
    </location>
</feature>
<dbReference type="SMART" id="SM00249">
    <property type="entry name" value="PHD"/>
    <property type="match status" value="2"/>
</dbReference>
<dbReference type="Gene3D" id="3.30.40.10">
    <property type="entry name" value="Zinc/RING finger domain, C3HC4 (zinc finger)"/>
    <property type="match status" value="2"/>
</dbReference>
<dbReference type="InParanoid" id="E4XP06"/>
<keyword evidence="2 4" id="KW-0863">Zinc-finger</keyword>
<dbReference type="InterPro" id="IPR050701">
    <property type="entry name" value="Histone_Mod_Regulator"/>
</dbReference>
<dbReference type="Pfam" id="PF13832">
    <property type="entry name" value="zf-HC5HC2H_2"/>
    <property type="match status" value="1"/>
</dbReference>
<protein>
    <recommendedName>
        <fullName evidence="11">PHD-type domain-containing protein</fullName>
    </recommendedName>
</protein>
<gene>
    <name evidence="8" type="ORF">GSOID_T00016761001</name>
    <name evidence="9" type="ORF">GSOID_T00023365001</name>
</gene>
<evidence type="ECO:0000256" key="5">
    <source>
        <dbReference type="SAM" id="MobiDB-lite"/>
    </source>
</evidence>
<keyword evidence="3" id="KW-0862">Zinc</keyword>
<feature type="domain" description="PHD-type" evidence="6">
    <location>
        <begin position="29"/>
        <end position="79"/>
    </location>
</feature>
<proteinExistence type="predicted"/>
<evidence type="ECO:0000313" key="9">
    <source>
        <dbReference type="EMBL" id="CBY41301.1"/>
    </source>
</evidence>
<evidence type="ECO:0000313" key="8">
    <source>
        <dbReference type="EMBL" id="CBY11594.1"/>
    </source>
</evidence>
<name>E4XP06_OIKDI</name>
<dbReference type="InterPro" id="IPR034732">
    <property type="entry name" value="EPHD"/>
</dbReference>
<dbReference type="InterPro" id="IPR019787">
    <property type="entry name" value="Znf_PHD-finger"/>
</dbReference>
<feature type="compositionally biased region" description="Basic residues" evidence="5">
    <location>
        <begin position="268"/>
        <end position="277"/>
    </location>
</feature>
<dbReference type="CDD" id="cd15492">
    <property type="entry name" value="PHD_BRPF_JADE_like"/>
    <property type="match status" value="1"/>
</dbReference>
<dbReference type="InterPro" id="IPR011011">
    <property type="entry name" value="Znf_FYVE_PHD"/>
</dbReference>
<feature type="domain" description="PHD-type" evidence="7">
    <location>
        <begin position="93"/>
        <end position="220"/>
    </location>
</feature>
<accession>E4XP06</accession>
<organism evidence="8">
    <name type="scientific">Oikopleura dioica</name>
    <name type="common">Tunicate</name>
    <dbReference type="NCBI Taxonomy" id="34765"/>
    <lineage>
        <taxon>Eukaryota</taxon>
        <taxon>Metazoa</taxon>
        <taxon>Chordata</taxon>
        <taxon>Tunicata</taxon>
        <taxon>Appendicularia</taxon>
        <taxon>Copelata</taxon>
        <taxon>Oikopleuridae</taxon>
        <taxon>Oikopleura</taxon>
    </lineage>
</organism>
<evidence type="ECO:0000313" key="10">
    <source>
        <dbReference type="Proteomes" id="UP000001307"/>
    </source>
</evidence>
<feature type="region of interest" description="Disordered" evidence="5">
    <location>
        <begin position="259"/>
        <end position="305"/>
    </location>
</feature>
<evidence type="ECO:0000256" key="3">
    <source>
        <dbReference type="ARBA" id="ARBA00022833"/>
    </source>
</evidence>
<dbReference type="GO" id="GO:0008270">
    <property type="term" value="F:zinc ion binding"/>
    <property type="evidence" value="ECO:0007669"/>
    <property type="project" value="UniProtKB-KW"/>
</dbReference>
<feature type="compositionally biased region" description="Basic and acidic residues" evidence="5">
    <location>
        <begin position="289"/>
        <end position="305"/>
    </location>
</feature>
<dbReference type="EMBL" id="FN653087">
    <property type="protein sequence ID" value="CBY11594.1"/>
    <property type="molecule type" value="Genomic_DNA"/>
</dbReference>
<feature type="region of interest" description="Disordered" evidence="5">
    <location>
        <begin position="1"/>
        <end position="25"/>
    </location>
</feature>
<reference evidence="8" key="1">
    <citation type="journal article" date="2010" name="Science">
        <title>Plasticity of animal genome architecture unmasked by rapid evolution of a pelagic tunicate.</title>
        <authorList>
            <person name="Denoeud F."/>
            <person name="Henriet S."/>
            <person name="Mungpakdee S."/>
            <person name="Aury J.M."/>
            <person name="Da Silva C."/>
            <person name="Brinkmann H."/>
            <person name="Mikhaleva J."/>
            <person name="Olsen L.C."/>
            <person name="Jubin C."/>
            <person name="Canestro C."/>
            <person name="Bouquet J.M."/>
            <person name="Danks G."/>
            <person name="Poulain J."/>
            <person name="Campsteijn C."/>
            <person name="Adamski M."/>
            <person name="Cross I."/>
            <person name="Yadetie F."/>
            <person name="Muffato M."/>
            <person name="Louis A."/>
            <person name="Butcher S."/>
            <person name="Tsagkogeorga G."/>
            <person name="Konrad A."/>
            <person name="Singh S."/>
            <person name="Jensen M.F."/>
            <person name="Cong E.H."/>
            <person name="Eikeseth-Otteraa H."/>
            <person name="Noel B."/>
            <person name="Anthouard V."/>
            <person name="Porcel B.M."/>
            <person name="Kachouri-Lafond R."/>
            <person name="Nishino A."/>
            <person name="Ugolini M."/>
            <person name="Chourrout P."/>
            <person name="Nishida H."/>
            <person name="Aasland R."/>
            <person name="Huzurbazar S."/>
            <person name="Westhof E."/>
            <person name="Delsuc F."/>
            <person name="Lehrach H."/>
            <person name="Reinhardt R."/>
            <person name="Weissenbach J."/>
            <person name="Roy S.W."/>
            <person name="Artiguenave F."/>
            <person name="Postlethwait J.H."/>
            <person name="Manak J.R."/>
            <person name="Thompson E.M."/>
            <person name="Jaillon O."/>
            <person name="Du Pasquier L."/>
            <person name="Boudinot P."/>
            <person name="Liberles D.A."/>
            <person name="Volff J.N."/>
            <person name="Philippe H."/>
            <person name="Lenhard B."/>
            <person name="Roest Crollius H."/>
            <person name="Wincker P."/>
            <person name="Chourrout D."/>
        </authorList>
    </citation>
    <scope>NUCLEOTIDE SEQUENCE [LARGE SCALE GENOMIC DNA]</scope>
</reference>
<dbReference type="PROSITE" id="PS50016">
    <property type="entry name" value="ZF_PHD_2"/>
    <property type="match status" value="1"/>
</dbReference>
<dbReference type="CDD" id="cd15571">
    <property type="entry name" value="ePHD"/>
    <property type="match status" value="1"/>
</dbReference>
<dbReference type="Pfam" id="PF13831">
    <property type="entry name" value="PHD_2"/>
    <property type="match status" value="1"/>
</dbReference>
<dbReference type="AlphaFoldDB" id="E4XP06"/>
<dbReference type="OrthoDB" id="20839at2759"/>
<evidence type="ECO:0000256" key="1">
    <source>
        <dbReference type="ARBA" id="ARBA00022723"/>
    </source>
</evidence>
<dbReference type="Proteomes" id="UP000001307">
    <property type="component" value="Unassembled WGS sequence"/>
</dbReference>
<evidence type="ECO:0008006" key="11">
    <source>
        <dbReference type="Google" id="ProtNLM"/>
    </source>
</evidence>
<keyword evidence="10" id="KW-1185">Reference proteome</keyword>
<feature type="compositionally biased region" description="Low complexity" evidence="5">
    <location>
        <begin position="1"/>
        <end position="12"/>
    </location>
</feature>
<dbReference type="InterPro" id="IPR013083">
    <property type="entry name" value="Znf_RING/FYVE/PHD"/>
</dbReference>
<keyword evidence="1" id="KW-0479">Metal-binding</keyword>
<dbReference type="GO" id="GO:0006357">
    <property type="term" value="P:regulation of transcription by RNA polymerase II"/>
    <property type="evidence" value="ECO:0007669"/>
    <property type="project" value="TreeGrafter"/>
</dbReference>
<dbReference type="EMBL" id="FN656371">
    <property type="protein sequence ID" value="CBY41301.1"/>
    <property type="molecule type" value="Genomic_DNA"/>
</dbReference>
<dbReference type="Proteomes" id="UP000011014">
    <property type="component" value="Unassembled WGS sequence"/>
</dbReference>
<dbReference type="PANTHER" id="PTHR13793">
    <property type="entry name" value="PHD FINGER PROTEINS"/>
    <property type="match status" value="1"/>
</dbReference>
<dbReference type="SUPFAM" id="SSF57903">
    <property type="entry name" value="FYVE/PHD zinc finger"/>
    <property type="match status" value="1"/>
</dbReference>
<evidence type="ECO:0000259" key="7">
    <source>
        <dbReference type="PROSITE" id="PS51805"/>
    </source>
</evidence>
<sequence length="413" mass="47697">MSDTSDTDSTSSERSNKEQLKDEQPLSMEEGCSICEITDANDVDPLVYCDKCNVAVHKLCYGIKTIPEGDWFCNICKYWRKRRSKDPLVTPRTFKCVLCFGARGAMKEVYPKRGSEDSWAHILCALFFEEVQFRDPETSSGISHIESIPASKKVTATRKCEYCSRDGYLRFCDCNCGKAFHPSCASRRGLCLMLDNSQIESKQATEFFVFCTTEKCKEKKAAHNKHIQESVEKKRKEDVRLKDVAKRKQLEKIKNLPKVNSTFPVNGRPKKTSLPKRKSSDDGSLASENGKKVKLEAKMPKTDEHAEETALKRLKETFDDFTNISEKDENLTPMKMFCNFLDRLDEEEQNYHPQLRNTFQALWGMHCEALRLEKELQDVLETQKFMESQIEFQNKIGFYNFGQRNALFQNLKF</sequence>